<sequence length="60" mass="6757">MSCGLFNDFFLHMLMLVILDSGFLEHSYRLCSAIGVAHRPYSSGHVKLTTLHPFRCDDVG</sequence>
<proteinExistence type="predicted"/>
<keyword evidence="1" id="KW-0732">Signal</keyword>
<dbReference type="AlphaFoldDB" id="A0A251VPZ2"/>
<organism evidence="2 3">
    <name type="scientific">Helianthus annuus</name>
    <name type="common">Common sunflower</name>
    <dbReference type="NCBI Taxonomy" id="4232"/>
    <lineage>
        <taxon>Eukaryota</taxon>
        <taxon>Viridiplantae</taxon>
        <taxon>Streptophyta</taxon>
        <taxon>Embryophyta</taxon>
        <taxon>Tracheophyta</taxon>
        <taxon>Spermatophyta</taxon>
        <taxon>Magnoliopsida</taxon>
        <taxon>eudicotyledons</taxon>
        <taxon>Gunneridae</taxon>
        <taxon>Pentapetalae</taxon>
        <taxon>asterids</taxon>
        <taxon>campanulids</taxon>
        <taxon>Asterales</taxon>
        <taxon>Asteraceae</taxon>
        <taxon>Asteroideae</taxon>
        <taxon>Heliantheae alliance</taxon>
        <taxon>Heliantheae</taxon>
        <taxon>Helianthus</taxon>
    </lineage>
</organism>
<evidence type="ECO:0000256" key="1">
    <source>
        <dbReference type="SAM" id="SignalP"/>
    </source>
</evidence>
<accession>A0A251VPZ2</accession>
<protein>
    <submittedName>
        <fullName evidence="2">Uncharacterized protein</fullName>
    </submittedName>
</protein>
<keyword evidence="3" id="KW-1185">Reference proteome</keyword>
<evidence type="ECO:0000313" key="2">
    <source>
        <dbReference type="EMBL" id="OTG37183.1"/>
    </source>
</evidence>
<dbReference type="Proteomes" id="UP000215914">
    <property type="component" value="Chromosome 1"/>
</dbReference>
<feature type="signal peptide" evidence="1">
    <location>
        <begin position="1"/>
        <end position="19"/>
    </location>
</feature>
<dbReference type="InParanoid" id="A0A251VPZ2"/>
<gene>
    <name evidence="2" type="ORF">HannXRQ_Chr01g0016021</name>
</gene>
<evidence type="ECO:0000313" key="3">
    <source>
        <dbReference type="Proteomes" id="UP000215914"/>
    </source>
</evidence>
<dbReference type="EMBL" id="CM007890">
    <property type="protein sequence ID" value="OTG37183.1"/>
    <property type="molecule type" value="Genomic_DNA"/>
</dbReference>
<reference evidence="3" key="1">
    <citation type="journal article" date="2017" name="Nature">
        <title>The sunflower genome provides insights into oil metabolism, flowering and Asterid evolution.</title>
        <authorList>
            <person name="Badouin H."/>
            <person name="Gouzy J."/>
            <person name="Grassa C.J."/>
            <person name="Murat F."/>
            <person name="Staton S.E."/>
            <person name="Cottret L."/>
            <person name="Lelandais-Briere C."/>
            <person name="Owens G.L."/>
            <person name="Carrere S."/>
            <person name="Mayjonade B."/>
            <person name="Legrand L."/>
            <person name="Gill N."/>
            <person name="Kane N.C."/>
            <person name="Bowers J.E."/>
            <person name="Hubner S."/>
            <person name="Bellec A."/>
            <person name="Berard A."/>
            <person name="Berges H."/>
            <person name="Blanchet N."/>
            <person name="Boniface M.C."/>
            <person name="Brunel D."/>
            <person name="Catrice O."/>
            <person name="Chaidir N."/>
            <person name="Claudel C."/>
            <person name="Donnadieu C."/>
            <person name="Faraut T."/>
            <person name="Fievet G."/>
            <person name="Helmstetter N."/>
            <person name="King M."/>
            <person name="Knapp S.J."/>
            <person name="Lai Z."/>
            <person name="Le Paslier M.C."/>
            <person name="Lippi Y."/>
            <person name="Lorenzon L."/>
            <person name="Mandel J.R."/>
            <person name="Marage G."/>
            <person name="Marchand G."/>
            <person name="Marquand E."/>
            <person name="Bret-Mestries E."/>
            <person name="Morien E."/>
            <person name="Nambeesan S."/>
            <person name="Nguyen T."/>
            <person name="Pegot-Espagnet P."/>
            <person name="Pouilly N."/>
            <person name="Raftis F."/>
            <person name="Sallet E."/>
            <person name="Schiex T."/>
            <person name="Thomas J."/>
            <person name="Vandecasteele C."/>
            <person name="Vares D."/>
            <person name="Vear F."/>
            <person name="Vautrin S."/>
            <person name="Crespi M."/>
            <person name="Mangin B."/>
            <person name="Burke J.M."/>
            <person name="Salse J."/>
            <person name="Munos S."/>
            <person name="Vincourt P."/>
            <person name="Rieseberg L.H."/>
            <person name="Langlade N.B."/>
        </authorList>
    </citation>
    <scope>NUCLEOTIDE SEQUENCE [LARGE SCALE GENOMIC DNA]</scope>
    <source>
        <strain evidence="3">cv. SF193</strain>
    </source>
</reference>
<name>A0A251VPZ2_HELAN</name>
<feature type="chain" id="PRO_5012083813" evidence="1">
    <location>
        <begin position="20"/>
        <end position="60"/>
    </location>
</feature>